<reference evidence="6" key="1">
    <citation type="journal article" date="2019" name="Int. J. Syst. Evol. Microbiol.">
        <title>The Global Catalogue of Microorganisms (GCM) 10K type strain sequencing project: providing services to taxonomists for standard genome sequencing and annotation.</title>
        <authorList>
            <consortium name="The Broad Institute Genomics Platform"/>
            <consortium name="The Broad Institute Genome Sequencing Center for Infectious Disease"/>
            <person name="Wu L."/>
            <person name="Ma J."/>
        </authorList>
    </citation>
    <scope>NUCLEOTIDE SEQUENCE [LARGE SCALE GENOMIC DNA]</scope>
    <source>
        <strain evidence="6">CCUG 50347</strain>
    </source>
</reference>
<dbReference type="GO" id="GO:0032259">
    <property type="term" value="P:methylation"/>
    <property type="evidence" value="ECO:0007669"/>
    <property type="project" value="UniProtKB-KW"/>
</dbReference>
<dbReference type="EC" id="2.1.1.64" evidence="5"/>
<evidence type="ECO:0000256" key="2">
    <source>
        <dbReference type="ARBA" id="ARBA00022679"/>
    </source>
</evidence>
<dbReference type="GO" id="GO:0061542">
    <property type="term" value="F:3-demethylubiquinol 3-O-methyltransferase activity"/>
    <property type="evidence" value="ECO:0007669"/>
    <property type="project" value="UniProtKB-EC"/>
</dbReference>
<dbReference type="Gene3D" id="3.40.50.150">
    <property type="entry name" value="Vaccinia Virus protein VP39"/>
    <property type="match status" value="1"/>
</dbReference>
<dbReference type="SUPFAM" id="SSF53335">
    <property type="entry name" value="S-adenosyl-L-methionine-dependent methyltransferases"/>
    <property type="match status" value="1"/>
</dbReference>
<comment type="caution">
    <text evidence="5">The sequence shown here is derived from an EMBL/GenBank/DDBJ whole genome shotgun (WGS) entry which is preliminary data.</text>
</comment>
<evidence type="ECO:0000313" key="5">
    <source>
        <dbReference type="EMBL" id="MFC4830991.1"/>
    </source>
</evidence>
<dbReference type="RefSeq" id="WP_274190258.1">
    <property type="nucleotide sequence ID" value="NZ_BAABHN010000002.1"/>
</dbReference>
<name>A0ABV9RCG9_9PSEU</name>
<evidence type="ECO:0000256" key="1">
    <source>
        <dbReference type="ARBA" id="ARBA00022603"/>
    </source>
</evidence>
<evidence type="ECO:0000313" key="6">
    <source>
        <dbReference type="Proteomes" id="UP001595909"/>
    </source>
</evidence>
<dbReference type="EC" id="2.1.1.222" evidence="5"/>
<dbReference type="PANTHER" id="PTHR43464:SF19">
    <property type="entry name" value="UBIQUINONE BIOSYNTHESIS O-METHYLTRANSFERASE, MITOCHONDRIAL"/>
    <property type="match status" value="1"/>
</dbReference>
<keyword evidence="2 5" id="KW-0808">Transferase</keyword>
<dbReference type="PANTHER" id="PTHR43464">
    <property type="entry name" value="METHYLTRANSFERASE"/>
    <property type="match status" value="1"/>
</dbReference>
<gene>
    <name evidence="5" type="ORF">ACFPEL_01100</name>
</gene>
<proteinExistence type="predicted"/>
<dbReference type="CDD" id="cd02440">
    <property type="entry name" value="AdoMet_MTases"/>
    <property type="match status" value="1"/>
</dbReference>
<organism evidence="5 6">
    <name type="scientific">Actinomycetospora chibensis</name>
    <dbReference type="NCBI Taxonomy" id="663606"/>
    <lineage>
        <taxon>Bacteria</taxon>
        <taxon>Bacillati</taxon>
        <taxon>Actinomycetota</taxon>
        <taxon>Actinomycetes</taxon>
        <taxon>Pseudonocardiales</taxon>
        <taxon>Pseudonocardiaceae</taxon>
        <taxon>Actinomycetospora</taxon>
    </lineage>
</organism>
<dbReference type="InterPro" id="IPR041698">
    <property type="entry name" value="Methyltransf_25"/>
</dbReference>
<evidence type="ECO:0000256" key="3">
    <source>
        <dbReference type="ARBA" id="ARBA00022691"/>
    </source>
</evidence>
<keyword evidence="1 5" id="KW-0489">Methyltransferase</keyword>
<dbReference type="Pfam" id="PF13649">
    <property type="entry name" value="Methyltransf_25"/>
    <property type="match status" value="1"/>
</dbReference>
<keyword evidence="6" id="KW-1185">Reference proteome</keyword>
<dbReference type="InterPro" id="IPR029063">
    <property type="entry name" value="SAM-dependent_MTases_sf"/>
</dbReference>
<sequence length="212" mass="22479">MPTPAPSRFQDAYLTGEPPWIIGEPQPAVVAAEAEGLLHGRVLDLGCGAGENTLLLAARGYDVVGADSAPAALDRARAIAAARGVAATFVEADALHPSNLRGFDTVLDSALFHIFDVDDQGRYADALRDVVIHGGRVVVLGLAPGPAFGPEVSDDDLRRAFSRPGWTLEDLRESTYRGRVPDEEQAELLRVPVGGHVDLPAWLAIARRDSSG</sequence>
<keyword evidence="3" id="KW-0949">S-adenosyl-L-methionine</keyword>
<dbReference type="EMBL" id="JBHSIM010000002">
    <property type="protein sequence ID" value="MFC4830991.1"/>
    <property type="molecule type" value="Genomic_DNA"/>
</dbReference>
<protein>
    <submittedName>
        <fullName evidence="5">Class I SAM-dependent methyltransferase</fullName>
        <ecNumber evidence="5">2.1.1.222</ecNumber>
        <ecNumber evidence="5">2.1.1.64</ecNumber>
    </submittedName>
</protein>
<accession>A0ABV9RCG9</accession>
<evidence type="ECO:0000259" key="4">
    <source>
        <dbReference type="Pfam" id="PF13649"/>
    </source>
</evidence>
<feature type="domain" description="Methyltransferase" evidence="4">
    <location>
        <begin position="42"/>
        <end position="135"/>
    </location>
</feature>
<dbReference type="GO" id="GO:0102208">
    <property type="term" value="F:2-polyprenyl-6-hydroxyphenol methylase activity"/>
    <property type="evidence" value="ECO:0007669"/>
    <property type="project" value="UniProtKB-EC"/>
</dbReference>
<dbReference type="Proteomes" id="UP001595909">
    <property type="component" value="Unassembled WGS sequence"/>
</dbReference>